<evidence type="ECO:0000313" key="4">
    <source>
        <dbReference type="Proteomes" id="UP000507222"/>
    </source>
</evidence>
<evidence type="ECO:0000313" key="5">
    <source>
        <dbReference type="Proteomes" id="UP000507245"/>
    </source>
</evidence>
<dbReference type="OrthoDB" id="10536477at2759"/>
<keyword evidence="5" id="KW-1185">Reference proteome</keyword>
<dbReference type="EMBL" id="CAEKKB010000001">
    <property type="protein sequence ID" value="CAB4298374.1"/>
    <property type="molecule type" value="Genomic_DNA"/>
</dbReference>
<feature type="region of interest" description="Disordered" evidence="1">
    <location>
        <begin position="126"/>
        <end position="156"/>
    </location>
</feature>
<name>A0A6J5TUC8_PRUAR</name>
<feature type="compositionally biased region" description="Polar residues" evidence="1">
    <location>
        <begin position="128"/>
        <end position="148"/>
    </location>
</feature>
<proteinExistence type="predicted"/>
<dbReference type="Proteomes" id="UP000507222">
    <property type="component" value="Unassembled WGS sequence"/>
</dbReference>
<feature type="region of interest" description="Disordered" evidence="1">
    <location>
        <begin position="65"/>
        <end position="84"/>
    </location>
</feature>
<evidence type="ECO:0000256" key="1">
    <source>
        <dbReference type="SAM" id="MobiDB-lite"/>
    </source>
</evidence>
<accession>A0A6J5TUC8</accession>
<gene>
    <name evidence="2" type="ORF">CURHAP_LOCUS10477</name>
    <name evidence="3" type="ORF">ORAREDHAP_LOCUS10677</name>
</gene>
<dbReference type="Proteomes" id="UP000507245">
    <property type="component" value="Unassembled WGS sequence"/>
</dbReference>
<organism evidence="2 4">
    <name type="scientific">Prunus armeniaca</name>
    <name type="common">Apricot</name>
    <name type="synonym">Armeniaca vulgaris</name>
    <dbReference type="NCBI Taxonomy" id="36596"/>
    <lineage>
        <taxon>Eukaryota</taxon>
        <taxon>Viridiplantae</taxon>
        <taxon>Streptophyta</taxon>
        <taxon>Embryophyta</taxon>
        <taxon>Tracheophyta</taxon>
        <taxon>Spermatophyta</taxon>
        <taxon>Magnoliopsida</taxon>
        <taxon>eudicotyledons</taxon>
        <taxon>Gunneridae</taxon>
        <taxon>Pentapetalae</taxon>
        <taxon>rosids</taxon>
        <taxon>fabids</taxon>
        <taxon>Rosales</taxon>
        <taxon>Rosaceae</taxon>
        <taxon>Amygdaloideae</taxon>
        <taxon>Amygdaleae</taxon>
        <taxon>Prunus</taxon>
    </lineage>
</organism>
<protein>
    <submittedName>
        <fullName evidence="2">Uncharacterized protein</fullName>
    </submittedName>
</protein>
<feature type="region of interest" description="Disordered" evidence="1">
    <location>
        <begin position="1"/>
        <end position="21"/>
    </location>
</feature>
<reference evidence="5" key="1">
    <citation type="journal article" date="2020" name="Genome Biol.">
        <title>Gamete binning: chromosome-level and haplotype-resolved genome assembly enabled by high-throughput single-cell sequencing of gamete genomes.</title>
        <authorList>
            <person name="Campoy J.A."/>
            <person name="Sun H."/>
            <person name="Goel M."/>
            <person name="Jiao W.-B."/>
            <person name="Folz-Donahue K."/>
            <person name="Wang N."/>
            <person name="Rubio M."/>
            <person name="Liu C."/>
            <person name="Kukat C."/>
            <person name="Ruiz D."/>
            <person name="Huettel B."/>
            <person name="Schneeberger K."/>
        </authorList>
    </citation>
    <scope>NUCLEOTIDE SEQUENCE [LARGE SCALE GENOMIC DNA]</scope>
    <source>
        <strain evidence="5">cv. Rojo Pasion</strain>
    </source>
</reference>
<dbReference type="AlphaFoldDB" id="A0A6J5TUC8"/>
<reference evidence="2 4" key="2">
    <citation type="submission" date="2020-05" db="EMBL/GenBank/DDBJ databases">
        <authorList>
            <person name="Campoy J."/>
            <person name="Schneeberger K."/>
            <person name="Spophaly S."/>
        </authorList>
    </citation>
    <scope>NUCLEOTIDE SEQUENCE [LARGE SCALE GENOMIC DNA]</scope>
    <source>
        <strain evidence="2">PruArmRojPasFocal</strain>
    </source>
</reference>
<sequence length="156" mass="17157">MADRYPQKKSSEPEKLDFLGDVSMKKQSSELSMKRQFSKPEVVYASDDHTDVLKGNDHISYFGDVRTGKQSKSPVGGSFVGDGKIHQGTEGMNSYGNAAVIFDDSGSDGDNCEFYVEEDYKGQEFSLKFSSPGGNSSSIPLDNLNAWSSERRSDEV</sequence>
<evidence type="ECO:0000313" key="3">
    <source>
        <dbReference type="EMBL" id="CAB4298374.1"/>
    </source>
</evidence>
<dbReference type="EMBL" id="CAEKDK010000001">
    <property type="protein sequence ID" value="CAB4267670.1"/>
    <property type="molecule type" value="Genomic_DNA"/>
</dbReference>
<evidence type="ECO:0000313" key="2">
    <source>
        <dbReference type="EMBL" id="CAB4267670.1"/>
    </source>
</evidence>